<dbReference type="PANTHER" id="PTHR46112">
    <property type="entry name" value="AMINOPEPTIDASE"/>
    <property type="match status" value="1"/>
</dbReference>
<dbReference type="RefSeq" id="WP_397557430.1">
    <property type="nucleotide sequence ID" value="NZ_JBIQWL010000006.1"/>
</dbReference>
<dbReference type="Proteomes" id="UP001610861">
    <property type="component" value="Unassembled WGS sequence"/>
</dbReference>
<sequence>MPGSAADRAEKQRRVAALRTGPLLLTSHEAVSWYLEGIRSHVSLAGPPVAAVRVDDDGDTIFVAANEADRLVAEEFLPSDADRVVRVPWLTPPAEGAVAAGAASAEASVAPALRAARASLLPAERDRYRALGRAAAEAMTDAASVLRPDRTEQHAAAALAAALVERAIDPLVILVAGSARLAHRHPLPTGAPLGLRAMLVVCGRRHGLIANATRWIGSADPADEAILRVEAAFLDATRPGARLDEVFAAGTAAYGAEGFGAEEWRRHHQGGPTGYAGRDPRATPGTTDLVQEHHAFAWNPTAPGVKVEDTVLVSSSGVEVLTADPRWPTTTFDGLARPVARPF</sequence>
<dbReference type="Gene3D" id="3.90.230.10">
    <property type="entry name" value="Creatinase/methionine aminopeptidase superfamily"/>
    <property type="match status" value="1"/>
</dbReference>
<keyword evidence="3" id="KW-1185">Reference proteome</keyword>
<comment type="caution">
    <text evidence="2">The sequence shown here is derived from an EMBL/GenBank/DDBJ whole genome shotgun (WGS) entry which is preliminary data.</text>
</comment>
<proteinExistence type="predicted"/>
<evidence type="ECO:0000259" key="1">
    <source>
        <dbReference type="Pfam" id="PF00557"/>
    </source>
</evidence>
<gene>
    <name evidence="2" type="ORF">ACH3VR_16585</name>
</gene>
<protein>
    <submittedName>
        <fullName evidence="2">M24 family metallopeptidase</fullName>
    </submittedName>
</protein>
<dbReference type="Pfam" id="PF00557">
    <property type="entry name" value="Peptidase_M24"/>
    <property type="match status" value="1"/>
</dbReference>
<reference evidence="2 3" key="1">
    <citation type="submission" date="2024-09" db="EMBL/GenBank/DDBJ databases">
        <authorList>
            <person name="Pan X."/>
        </authorList>
    </citation>
    <scope>NUCLEOTIDE SEQUENCE [LARGE SCALE GENOMIC DNA]</scope>
    <source>
        <strain evidence="2 3">B2969</strain>
    </source>
</reference>
<accession>A0ABW7QF10</accession>
<organism evidence="2 3">
    <name type="scientific">Microbacterium alkaliflavum</name>
    <dbReference type="NCBI Taxonomy" id="3248839"/>
    <lineage>
        <taxon>Bacteria</taxon>
        <taxon>Bacillati</taxon>
        <taxon>Actinomycetota</taxon>
        <taxon>Actinomycetes</taxon>
        <taxon>Micrococcales</taxon>
        <taxon>Microbacteriaceae</taxon>
        <taxon>Microbacterium</taxon>
    </lineage>
</organism>
<dbReference type="EMBL" id="JBIQWL010000006">
    <property type="protein sequence ID" value="MFH8251984.1"/>
    <property type="molecule type" value="Genomic_DNA"/>
</dbReference>
<evidence type="ECO:0000313" key="3">
    <source>
        <dbReference type="Proteomes" id="UP001610861"/>
    </source>
</evidence>
<dbReference type="SUPFAM" id="SSF55920">
    <property type="entry name" value="Creatinase/aminopeptidase"/>
    <property type="match status" value="1"/>
</dbReference>
<name>A0ABW7QF10_9MICO</name>
<dbReference type="PANTHER" id="PTHR46112:SF2">
    <property type="entry name" value="XAA-PRO AMINOPEPTIDASE P-RELATED"/>
    <property type="match status" value="1"/>
</dbReference>
<dbReference type="InterPro" id="IPR050659">
    <property type="entry name" value="Peptidase_M24B"/>
</dbReference>
<evidence type="ECO:0000313" key="2">
    <source>
        <dbReference type="EMBL" id="MFH8251984.1"/>
    </source>
</evidence>
<feature type="domain" description="Peptidase M24" evidence="1">
    <location>
        <begin position="127"/>
        <end position="314"/>
    </location>
</feature>
<dbReference type="InterPro" id="IPR000994">
    <property type="entry name" value="Pept_M24"/>
</dbReference>
<dbReference type="InterPro" id="IPR036005">
    <property type="entry name" value="Creatinase/aminopeptidase-like"/>
</dbReference>